<dbReference type="Proteomes" id="UP000027142">
    <property type="component" value="Chromosome"/>
</dbReference>
<keyword evidence="1" id="KW-0812">Transmembrane</keyword>
<dbReference type="SUPFAM" id="SSF54403">
    <property type="entry name" value="Cystatin/monellin"/>
    <property type="match status" value="2"/>
</dbReference>
<dbReference type="HOGENOM" id="CLU_114070_2_2_9"/>
<protein>
    <recommendedName>
        <fullName evidence="2">Cell wall elongation regulator TseB-like domain-containing protein</fullName>
    </recommendedName>
</protein>
<reference evidence="3 4" key="1">
    <citation type="journal article" date="2014" name="Gene">
        <title>A comparative genomic analysis of the alkalitolerant soil bacterium Bacillus lehensis G1.</title>
        <authorList>
            <person name="Noor Y.M."/>
            <person name="Samsulrizal N.H."/>
            <person name="Jema'on N.A."/>
            <person name="Low K.O."/>
            <person name="Ramli A.N."/>
            <person name="Alias N.I."/>
            <person name="Damis S.I."/>
            <person name="Fuzi S.F."/>
            <person name="Isa M.N."/>
            <person name="Murad A.M."/>
            <person name="Raih M.F."/>
            <person name="Bakar F.D."/>
            <person name="Najimudin N."/>
            <person name="Mahadi N.M."/>
            <person name="Illias R.M."/>
        </authorList>
    </citation>
    <scope>NUCLEOTIDE SEQUENCE [LARGE SCALE GENOMIC DNA]</scope>
    <source>
        <strain evidence="3 4">G1</strain>
    </source>
</reference>
<dbReference type="OrthoDB" id="2381181at2"/>
<dbReference type="EMBL" id="CP003923">
    <property type="protein sequence ID" value="AIC94571.1"/>
    <property type="molecule type" value="Genomic_DNA"/>
</dbReference>
<dbReference type="Gene3D" id="3.10.450.40">
    <property type="match status" value="2"/>
</dbReference>
<dbReference type="KEGG" id="ble:BleG1_1993"/>
<proteinExistence type="predicted"/>
<accession>A0A060LTN0</accession>
<evidence type="ECO:0000313" key="4">
    <source>
        <dbReference type="Proteomes" id="UP000027142"/>
    </source>
</evidence>
<dbReference type="eggNOG" id="COG5353">
    <property type="taxonomic scope" value="Bacteria"/>
</dbReference>
<name>A0A060LTN0_9BACI</name>
<dbReference type="InterPro" id="IPR041401">
    <property type="entry name" value="TseB-like_dom"/>
</dbReference>
<dbReference type="Pfam" id="PF17881">
    <property type="entry name" value="TseB"/>
    <property type="match status" value="1"/>
</dbReference>
<organism evidence="3 4">
    <name type="scientific">Shouchella lehensis G1</name>
    <dbReference type="NCBI Taxonomy" id="1246626"/>
    <lineage>
        <taxon>Bacteria</taxon>
        <taxon>Bacillati</taxon>
        <taxon>Bacillota</taxon>
        <taxon>Bacilli</taxon>
        <taxon>Bacillales</taxon>
        <taxon>Bacillaceae</taxon>
        <taxon>Shouchella</taxon>
    </lineage>
</organism>
<gene>
    <name evidence="3" type="ORF">BleG1_1993</name>
</gene>
<keyword evidence="1" id="KW-1133">Transmembrane helix</keyword>
<evidence type="ECO:0000259" key="2">
    <source>
        <dbReference type="Pfam" id="PF17881"/>
    </source>
</evidence>
<evidence type="ECO:0000313" key="3">
    <source>
        <dbReference type="EMBL" id="AIC94571.1"/>
    </source>
</evidence>
<dbReference type="AlphaFoldDB" id="A0A060LTN0"/>
<sequence length="164" mass="18437">MKKKGIMISLIVSLFLISGLSIWLYSTIRSPLAAEGEDARSVALNHDLLTTVSDVSHYYGGDSYWVLEGTNDDGEDQLLFLHEGYEESDEYYLLSPHEGVEKSEMVDTVSQELNVTSFESIRLGVENGQPVYEFTYVTNGSRVFYYTLFETGAYLKSYSIHTAA</sequence>
<feature type="transmembrane region" description="Helical" evidence="1">
    <location>
        <begin position="6"/>
        <end position="25"/>
    </location>
</feature>
<feature type="domain" description="Cell wall elongation regulator TseB-like" evidence="2">
    <location>
        <begin position="39"/>
        <end position="79"/>
    </location>
</feature>
<evidence type="ECO:0000256" key="1">
    <source>
        <dbReference type="SAM" id="Phobius"/>
    </source>
</evidence>
<dbReference type="STRING" id="1246626.BleG1_1993"/>
<keyword evidence="1" id="KW-0472">Membrane</keyword>
<keyword evidence="4" id="KW-1185">Reference proteome</keyword>
<dbReference type="InterPro" id="IPR046350">
    <property type="entry name" value="Cystatin_sf"/>
</dbReference>
<dbReference type="PATRIC" id="fig|1246626.3.peg.1993"/>
<dbReference type="RefSeq" id="WP_038480154.1">
    <property type="nucleotide sequence ID" value="NZ_CP003923.1"/>
</dbReference>